<dbReference type="PROSITE" id="PS50206">
    <property type="entry name" value="RHODANESE_3"/>
    <property type="match status" value="2"/>
</dbReference>
<evidence type="ECO:0000256" key="3">
    <source>
        <dbReference type="ARBA" id="ARBA00047549"/>
    </source>
</evidence>
<dbReference type="Proteomes" id="UP001418796">
    <property type="component" value="Unassembled WGS sequence"/>
</dbReference>
<dbReference type="PROSITE" id="PS00380">
    <property type="entry name" value="RHODANESE_1"/>
    <property type="match status" value="1"/>
</dbReference>
<keyword evidence="6" id="KW-1185">Reference proteome</keyword>
<evidence type="ECO:0000313" key="6">
    <source>
        <dbReference type="Proteomes" id="UP001418796"/>
    </source>
</evidence>
<dbReference type="InterPro" id="IPR036873">
    <property type="entry name" value="Rhodanese-like_dom_sf"/>
</dbReference>
<dbReference type="RefSeq" id="WP_343129290.1">
    <property type="nucleotide sequence ID" value="NZ_JBCITK010000001.1"/>
</dbReference>
<dbReference type="PANTHER" id="PTHR43855:SF1">
    <property type="entry name" value="THIOSULFATE SULFURTRANSFERASE"/>
    <property type="match status" value="1"/>
</dbReference>
<dbReference type="SMART" id="SM00450">
    <property type="entry name" value="RHOD"/>
    <property type="match status" value="2"/>
</dbReference>
<dbReference type="EC" id="2.8.1.1" evidence="1"/>
<feature type="domain" description="Rhodanese" evidence="4">
    <location>
        <begin position="16"/>
        <end position="135"/>
    </location>
</feature>
<proteinExistence type="predicted"/>
<dbReference type="Gene3D" id="3.40.250.10">
    <property type="entry name" value="Rhodanese-like domain"/>
    <property type="match status" value="2"/>
</dbReference>
<organism evidence="5 6">
    <name type="scientific">Alkalicoccobacillus gibsonii</name>
    <dbReference type="NCBI Taxonomy" id="79881"/>
    <lineage>
        <taxon>Bacteria</taxon>
        <taxon>Bacillati</taxon>
        <taxon>Bacillota</taxon>
        <taxon>Bacilli</taxon>
        <taxon>Bacillales</taxon>
        <taxon>Bacillaceae</taxon>
        <taxon>Alkalicoccobacillus</taxon>
    </lineage>
</organism>
<evidence type="ECO:0000313" key="5">
    <source>
        <dbReference type="EMBL" id="MEN0642135.1"/>
    </source>
</evidence>
<evidence type="ECO:0000256" key="1">
    <source>
        <dbReference type="ARBA" id="ARBA00012245"/>
    </source>
</evidence>
<dbReference type="GO" id="GO:0016740">
    <property type="term" value="F:transferase activity"/>
    <property type="evidence" value="ECO:0007669"/>
    <property type="project" value="UniProtKB-KW"/>
</dbReference>
<evidence type="ECO:0000259" key="4">
    <source>
        <dbReference type="PROSITE" id="PS50206"/>
    </source>
</evidence>
<dbReference type="PANTHER" id="PTHR43855">
    <property type="entry name" value="THIOSULFATE SULFURTRANSFERASE"/>
    <property type="match status" value="1"/>
</dbReference>
<comment type="catalytic activity">
    <reaction evidence="3">
        <text>thiosulfate + hydrogen cyanide = thiocyanate + sulfite + 2 H(+)</text>
        <dbReference type="Rhea" id="RHEA:16881"/>
        <dbReference type="ChEBI" id="CHEBI:15378"/>
        <dbReference type="ChEBI" id="CHEBI:17359"/>
        <dbReference type="ChEBI" id="CHEBI:18022"/>
        <dbReference type="ChEBI" id="CHEBI:18407"/>
        <dbReference type="ChEBI" id="CHEBI:33542"/>
        <dbReference type="EC" id="2.8.1.1"/>
    </reaction>
</comment>
<evidence type="ECO:0000256" key="2">
    <source>
        <dbReference type="ARBA" id="ARBA00022737"/>
    </source>
</evidence>
<keyword evidence="5" id="KW-0808">Transferase</keyword>
<dbReference type="InterPro" id="IPR051126">
    <property type="entry name" value="Thiosulfate_sulfurtransferase"/>
</dbReference>
<dbReference type="EMBL" id="JBCITK010000001">
    <property type="protein sequence ID" value="MEN0642135.1"/>
    <property type="molecule type" value="Genomic_DNA"/>
</dbReference>
<dbReference type="SUPFAM" id="SSF52821">
    <property type="entry name" value="Rhodanese/Cell cycle control phosphatase"/>
    <property type="match status" value="2"/>
</dbReference>
<reference evidence="5 6" key="1">
    <citation type="submission" date="2024-03" db="EMBL/GenBank/DDBJ databases">
        <title>Bacilli Hybrid Assemblies.</title>
        <authorList>
            <person name="Kovac J."/>
        </authorList>
    </citation>
    <scope>NUCLEOTIDE SEQUENCE [LARGE SCALE GENOMIC DNA]</scope>
    <source>
        <strain evidence="5 6">FSL R7-0666</strain>
    </source>
</reference>
<comment type="caution">
    <text evidence="5">The sequence shown here is derived from an EMBL/GenBank/DDBJ whole genome shotgun (WGS) entry which is preliminary data.</text>
</comment>
<protein>
    <recommendedName>
        <fullName evidence="1">thiosulfate sulfurtransferase</fullName>
        <ecNumber evidence="1">2.8.1.1</ecNumber>
    </recommendedName>
</protein>
<dbReference type="CDD" id="cd01449">
    <property type="entry name" value="TST_Repeat_2"/>
    <property type="match status" value="1"/>
</dbReference>
<keyword evidence="2" id="KW-0677">Repeat</keyword>
<dbReference type="InterPro" id="IPR001307">
    <property type="entry name" value="Thiosulphate_STrfase_CS"/>
</dbReference>
<dbReference type="InterPro" id="IPR001763">
    <property type="entry name" value="Rhodanese-like_dom"/>
</dbReference>
<name>A0ABU9VER2_9BACI</name>
<sequence>MKKLKPEELKKQLDSDASNLVIVDVRYALTDTDKGKQLYVESHIPGAIYLHMSHDLSGEAQEHGGRHPIPNIEEISKRLGEVGIDQDTMVVAYDDKKGSFASRLSWQLYYLGHKQFSILEGGYEAWVEAGYPTTTDIPTYPEKTFVPTVRKEERVTREDVVQRLGSSDSILIDARAPERYAGGADSLDAKSGHIPGALNYFWEDLLDDSGNWKSGAALVDHFKALPKDKEIIVYCGSGVTACPNVFALKEAGFHHVKLYSGSWSDWVSYEDSPIETGTQK</sequence>
<dbReference type="CDD" id="cd01448">
    <property type="entry name" value="TST_Repeat_1"/>
    <property type="match status" value="1"/>
</dbReference>
<gene>
    <name evidence="5" type="ORF">MKY91_03015</name>
</gene>
<accession>A0ABU9VER2</accession>
<dbReference type="Pfam" id="PF00581">
    <property type="entry name" value="Rhodanese"/>
    <property type="match status" value="2"/>
</dbReference>
<feature type="domain" description="Rhodanese" evidence="4">
    <location>
        <begin position="165"/>
        <end position="275"/>
    </location>
</feature>